<organism evidence="1 2">
    <name type="scientific">Romanomermis culicivorax</name>
    <name type="common">Nematode worm</name>
    <dbReference type="NCBI Taxonomy" id="13658"/>
    <lineage>
        <taxon>Eukaryota</taxon>
        <taxon>Metazoa</taxon>
        <taxon>Ecdysozoa</taxon>
        <taxon>Nematoda</taxon>
        <taxon>Enoplea</taxon>
        <taxon>Dorylaimia</taxon>
        <taxon>Mermithida</taxon>
        <taxon>Mermithoidea</taxon>
        <taxon>Mermithidae</taxon>
        <taxon>Romanomermis</taxon>
    </lineage>
</organism>
<protein>
    <submittedName>
        <fullName evidence="2">Uncharacterized protein</fullName>
    </submittedName>
</protein>
<evidence type="ECO:0000313" key="2">
    <source>
        <dbReference type="WBParaSite" id="nRc.2.0.1.t24266-RA"/>
    </source>
</evidence>
<sequence>MERLKQNKLCKSVIVTEHHCMCGRPVEDKPTDPHNKLAQKVHRGNATVCQWIPLRCAVGKGHSS</sequence>
<dbReference type="AlphaFoldDB" id="A0A915JFD8"/>
<dbReference type="Proteomes" id="UP000887565">
    <property type="component" value="Unplaced"/>
</dbReference>
<keyword evidence="1" id="KW-1185">Reference proteome</keyword>
<name>A0A915JFD8_ROMCU</name>
<reference evidence="2" key="1">
    <citation type="submission" date="2022-11" db="UniProtKB">
        <authorList>
            <consortium name="WormBaseParasite"/>
        </authorList>
    </citation>
    <scope>IDENTIFICATION</scope>
</reference>
<proteinExistence type="predicted"/>
<accession>A0A915JFD8</accession>
<dbReference type="WBParaSite" id="nRc.2.0.1.t24266-RA">
    <property type="protein sequence ID" value="nRc.2.0.1.t24266-RA"/>
    <property type="gene ID" value="nRc.2.0.1.g24266"/>
</dbReference>
<evidence type="ECO:0000313" key="1">
    <source>
        <dbReference type="Proteomes" id="UP000887565"/>
    </source>
</evidence>